<evidence type="ECO:0000313" key="1">
    <source>
        <dbReference type="EMBL" id="KAK1879684.1"/>
    </source>
</evidence>
<organism evidence="1 2">
    <name type="scientific">Dissostichus eleginoides</name>
    <name type="common">Patagonian toothfish</name>
    <name type="synonym">Dissostichus amissus</name>
    <dbReference type="NCBI Taxonomy" id="100907"/>
    <lineage>
        <taxon>Eukaryota</taxon>
        <taxon>Metazoa</taxon>
        <taxon>Chordata</taxon>
        <taxon>Craniata</taxon>
        <taxon>Vertebrata</taxon>
        <taxon>Euteleostomi</taxon>
        <taxon>Actinopterygii</taxon>
        <taxon>Neopterygii</taxon>
        <taxon>Teleostei</taxon>
        <taxon>Neoteleostei</taxon>
        <taxon>Acanthomorphata</taxon>
        <taxon>Eupercaria</taxon>
        <taxon>Perciformes</taxon>
        <taxon>Notothenioidei</taxon>
        <taxon>Nototheniidae</taxon>
        <taxon>Dissostichus</taxon>
    </lineage>
</organism>
<sequence>MQSPDGNQLWCPGQSLWSLITEHVPGSELPKIHTALGYSVVDMYIEVHTEAEMQYKMWQGKRRGITAAGTGPRSL</sequence>
<dbReference type="Proteomes" id="UP001228049">
    <property type="component" value="Unassembled WGS sequence"/>
</dbReference>
<accession>A0AAD9BBG9</accession>
<keyword evidence="2" id="KW-1185">Reference proteome</keyword>
<dbReference type="EMBL" id="JASDAP010000026">
    <property type="protein sequence ID" value="KAK1879684.1"/>
    <property type="molecule type" value="Genomic_DNA"/>
</dbReference>
<protein>
    <submittedName>
        <fullName evidence="1">Coiled-coil domain containing protein 24</fullName>
    </submittedName>
</protein>
<proteinExistence type="predicted"/>
<comment type="caution">
    <text evidence="1">The sequence shown here is derived from an EMBL/GenBank/DDBJ whole genome shotgun (WGS) entry which is preliminary data.</text>
</comment>
<gene>
    <name evidence="1" type="ORF">KUDE01_027801</name>
</gene>
<dbReference type="AlphaFoldDB" id="A0AAD9BBG9"/>
<name>A0AAD9BBG9_DISEL</name>
<reference evidence="1" key="1">
    <citation type="submission" date="2023-04" db="EMBL/GenBank/DDBJ databases">
        <title>Chromosome-level genome of Chaenocephalus aceratus.</title>
        <authorList>
            <person name="Park H."/>
        </authorList>
    </citation>
    <scope>NUCLEOTIDE SEQUENCE</scope>
    <source>
        <strain evidence="1">DE</strain>
        <tissue evidence="1">Muscle</tissue>
    </source>
</reference>
<evidence type="ECO:0000313" key="2">
    <source>
        <dbReference type="Proteomes" id="UP001228049"/>
    </source>
</evidence>